<sequence length="729" mass="81072">MNYCLGSDFGADAQGEDEEKLTVVIRTSIEEFVRLIEDGQKKRKGRLPVLHETPDLDATEVRVDALFGVAWSPFRVTFDGVLHHYGTMVRDRARRLFRSTWVRVVLLIAAVAALGFGASALWTRVLSRVHLHHDLSWYGLGLHGLAPSVQYESFDARTPWLEFPRWDARCSQDYVFLGWRGHEVDEPGAVILDNEGGLVWRQTGSSIDQNDVKTQVYRGETFLTFQMDGPEGDQLQGAWYMMDESYTVRYRLRPHEFPHADMHEFHISGDDTALIITTIPVPYDLRSIGGPEHGWLEDCYFQELDVETGELLFQWSSAAHFPPNTTMEAQNNCVIDPKARFAGCGNDRDTPFDYYHLNSVEKDSLGNYLVSARNIWAISYIDGRTGDVLWTLGAGHVNDFADLTGGAATEFSWQHHARWVEEGRTLSFFDNHYHRIGDPRGESGGRVVTLDVENRTAALRAAYNHPHHIRPESQGNMQHLDNGNYLVGWGSSGAFTEFAADGEVLCDARFGAEAFFEFSPVSSYRVFRGAWTGRPTYPPSVAIVGGKVFVSWNGATEVDRWQVEKIDGVEGPGSGAGSEGGASVVEVVAQQFRDGFETEIRLPKGTVGSMIRVVALDEGGEELGASDFLEVPGWNIWGLTPYSVIILTSLGILATSLCGAVICWTCVWRRRRQMAGYEALDGQQGGWKLDEVPRSDAQHRLSGEIPLASSSGGGRVGDGQTLRQDAYDT</sequence>
<dbReference type="PANTHER" id="PTHR35340">
    <property type="entry name" value="PQQ ENZYME REPEAT PROTEIN-RELATED"/>
    <property type="match status" value="1"/>
</dbReference>
<keyword evidence="2" id="KW-0812">Transmembrane</keyword>
<organism evidence="3 4">
    <name type="scientific">Cytospora mali</name>
    <name type="common">Apple Valsa canker fungus</name>
    <name type="synonym">Valsa mali</name>
    <dbReference type="NCBI Taxonomy" id="578113"/>
    <lineage>
        <taxon>Eukaryota</taxon>
        <taxon>Fungi</taxon>
        <taxon>Dikarya</taxon>
        <taxon>Ascomycota</taxon>
        <taxon>Pezizomycotina</taxon>
        <taxon>Sordariomycetes</taxon>
        <taxon>Sordariomycetidae</taxon>
        <taxon>Diaporthales</taxon>
        <taxon>Cytosporaceae</taxon>
        <taxon>Cytospora</taxon>
    </lineage>
</organism>
<name>A0A194VCY7_CYTMA</name>
<dbReference type="STRING" id="694573.A0A194VCY7"/>
<evidence type="ECO:0000313" key="3">
    <source>
        <dbReference type="EMBL" id="KUI61744.1"/>
    </source>
</evidence>
<dbReference type="OrthoDB" id="5427350at2759"/>
<dbReference type="Pfam" id="PF14269">
    <property type="entry name" value="Arylsulfotran_2"/>
    <property type="match status" value="1"/>
</dbReference>
<keyword evidence="4" id="KW-1185">Reference proteome</keyword>
<protein>
    <submittedName>
        <fullName evidence="3">Uncharacterized protein</fullName>
    </submittedName>
</protein>
<accession>A0A194VCY7</accession>
<dbReference type="EMBL" id="KN714786">
    <property type="protein sequence ID" value="KUI61744.1"/>
    <property type="molecule type" value="Genomic_DNA"/>
</dbReference>
<dbReference type="Proteomes" id="UP000078576">
    <property type="component" value="Unassembled WGS sequence"/>
</dbReference>
<reference evidence="4" key="1">
    <citation type="submission" date="2014-12" db="EMBL/GenBank/DDBJ databases">
        <title>Genome Sequence of Valsa Canker Pathogens Uncovers a Specific Adaption of Colonization on Woody Bark.</title>
        <authorList>
            <person name="Yin Z."/>
            <person name="Liu H."/>
            <person name="Gao X."/>
            <person name="Li Z."/>
            <person name="Song N."/>
            <person name="Ke X."/>
            <person name="Dai Q."/>
            <person name="Wu Y."/>
            <person name="Sun Y."/>
            <person name="Xu J.-R."/>
            <person name="Kang Z.K."/>
            <person name="Wang L."/>
            <person name="Huang L."/>
        </authorList>
    </citation>
    <scope>NUCLEOTIDE SEQUENCE [LARGE SCALE GENOMIC DNA]</scope>
    <source>
        <strain evidence="4">SXYL134</strain>
    </source>
</reference>
<dbReference type="InterPro" id="IPR039535">
    <property type="entry name" value="ASST-like"/>
</dbReference>
<keyword evidence="2" id="KW-0472">Membrane</keyword>
<feature type="transmembrane region" description="Helical" evidence="2">
    <location>
        <begin position="100"/>
        <end position="122"/>
    </location>
</feature>
<evidence type="ECO:0000256" key="1">
    <source>
        <dbReference type="SAM" id="MobiDB-lite"/>
    </source>
</evidence>
<dbReference type="InterPro" id="IPR053143">
    <property type="entry name" value="Arylsulfate_ST"/>
</dbReference>
<proteinExistence type="predicted"/>
<dbReference type="AlphaFoldDB" id="A0A194VCY7"/>
<feature type="region of interest" description="Disordered" evidence="1">
    <location>
        <begin position="703"/>
        <end position="729"/>
    </location>
</feature>
<dbReference type="PANTHER" id="PTHR35340:SF5">
    <property type="entry name" value="ASST-DOMAIN-CONTAINING PROTEIN"/>
    <property type="match status" value="1"/>
</dbReference>
<gene>
    <name evidence="3" type="ORF">VP1G_08906</name>
</gene>
<feature type="transmembrane region" description="Helical" evidence="2">
    <location>
        <begin position="642"/>
        <end position="667"/>
    </location>
</feature>
<keyword evidence="2" id="KW-1133">Transmembrane helix</keyword>
<evidence type="ECO:0000256" key="2">
    <source>
        <dbReference type="SAM" id="Phobius"/>
    </source>
</evidence>
<evidence type="ECO:0000313" key="4">
    <source>
        <dbReference type="Proteomes" id="UP000078576"/>
    </source>
</evidence>